<dbReference type="KEGG" id="aten:116303556"/>
<feature type="transmembrane region" description="Helical" evidence="11">
    <location>
        <begin position="7"/>
        <end position="32"/>
    </location>
</feature>
<proteinExistence type="predicted"/>
<keyword evidence="13" id="KW-1185">Reference proteome</keyword>
<dbReference type="InParanoid" id="A0A6P8IQ05"/>
<feature type="compositionally biased region" description="Low complexity" evidence="10">
    <location>
        <begin position="294"/>
        <end position="303"/>
    </location>
</feature>
<keyword evidence="5" id="KW-0297">G-protein coupled receptor</keyword>
<dbReference type="AlphaFoldDB" id="A0A6P8IQ05"/>
<evidence type="ECO:0000313" key="14">
    <source>
        <dbReference type="RefSeq" id="XP_031568974.1"/>
    </source>
</evidence>
<evidence type="ECO:0000256" key="9">
    <source>
        <dbReference type="ARBA" id="ARBA00023224"/>
    </source>
</evidence>
<keyword evidence="3 11" id="KW-0812">Transmembrane</keyword>
<dbReference type="InterPro" id="IPR000276">
    <property type="entry name" value="GPCR_Rhodpsn"/>
</dbReference>
<keyword evidence="4 11" id="KW-1133">Transmembrane helix</keyword>
<evidence type="ECO:0000256" key="1">
    <source>
        <dbReference type="ARBA" id="ARBA00004651"/>
    </source>
</evidence>
<comment type="subcellular location">
    <subcellularLocation>
        <location evidence="1">Cell membrane</location>
        <topology evidence="1">Multi-pass membrane protein</topology>
    </subcellularLocation>
</comment>
<evidence type="ECO:0000256" key="2">
    <source>
        <dbReference type="ARBA" id="ARBA00022475"/>
    </source>
</evidence>
<evidence type="ECO:0000256" key="11">
    <source>
        <dbReference type="SAM" id="Phobius"/>
    </source>
</evidence>
<keyword evidence="9" id="KW-0807">Transducer</keyword>
<reference evidence="14" key="1">
    <citation type="submission" date="2025-08" db="UniProtKB">
        <authorList>
            <consortium name="RefSeq"/>
        </authorList>
    </citation>
    <scope>IDENTIFICATION</scope>
    <source>
        <tissue evidence="14">Tentacle</tissue>
    </source>
</reference>
<dbReference type="Proteomes" id="UP000515163">
    <property type="component" value="Unplaced"/>
</dbReference>
<dbReference type="SUPFAM" id="SSF81321">
    <property type="entry name" value="Family A G protein-coupled receptor-like"/>
    <property type="match status" value="1"/>
</dbReference>
<dbReference type="PANTHER" id="PTHR24246:SF27">
    <property type="entry name" value="ADENOSINE RECEPTOR, ISOFORM A"/>
    <property type="match status" value="1"/>
</dbReference>
<keyword evidence="7" id="KW-0675">Receptor</keyword>
<dbReference type="PROSITE" id="PS50262">
    <property type="entry name" value="G_PROTEIN_RECEP_F1_2"/>
    <property type="match status" value="1"/>
</dbReference>
<evidence type="ECO:0000259" key="12">
    <source>
        <dbReference type="PROSITE" id="PS50262"/>
    </source>
</evidence>
<dbReference type="RefSeq" id="XP_031568974.1">
    <property type="nucleotide sequence ID" value="XM_031713114.1"/>
</dbReference>
<evidence type="ECO:0000256" key="6">
    <source>
        <dbReference type="ARBA" id="ARBA00023136"/>
    </source>
</evidence>
<evidence type="ECO:0000256" key="4">
    <source>
        <dbReference type="ARBA" id="ARBA00022989"/>
    </source>
</evidence>
<dbReference type="OrthoDB" id="10350017at2759"/>
<gene>
    <name evidence="14" type="primary">LOC116303556</name>
</gene>
<keyword evidence="6 11" id="KW-0472">Membrane</keyword>
<dbReference type="GO" id="GO:0004930">
    <property type="term" value="F:G protein-coupled receptor activity"/>
    <property type="evidence" value="ECO:0007669"/>
    <property type="project" value="UniProtKB-KW"/>
</dbReference>
<evidence type="ECO:0000256" key="10">
    <source>
        <dbReference type="SAM" id="MobiDB-lite"/>
    </source>
</evidence>
<dbReference type="Gene3D" id="1.20.1070.10">
    <property type="entry name" value="Rhodopsin 7-helix transmembrane proteins"/>
    <property type="match status" value="1"/>
</dbReference>
<feature type="transmembrane region" description="Helical" evidence="11">
    <location>
        <begin position="185"/>
        <end position="203"/>
    </location>
</feature>
<dbReference type="PANTHER" id="PTHR24246">
    <property type="entry name" value="OLFACTORY RECEPTOR AND ADENOSINE RECEPTOR"/>
    <property type="match status" value="1"/>
</dbReference>
<organism evidence="13 14">
    <name type="scientific">Actinia tenebrosa</name>
    <name type="common">Australian red waratah sea anemone</name>
    <dbReference type="NCBI Taxonomy" id="6105"/>
    <lineage>
        <taxon>Eukaryota</taxon>
        <taxon>Metazoa</taxon>
        <taxon>Cnidaria</taxon>
        <taxon>Anthozoa</taxon>
        <taxon>Hexacorallia</taxon>
        <taxon>Actiniaria</taxon>
        <taxon>Actiniidae</taxon>
        <taxon>Actinia</taxon>
    </lineage>
</organism>
<feature type="transmembrane region" description="Helical" evidence="11">
    <location>
        <begin position="130"/>
        <end position="158"/>
    </location>
</feature>
<evidence type="ECO:0000256" key="8">
    <source>
        <dbReference type="ARBA" id="ARBA00023180"/>
    </source>
</evidence>
<keyword evidence="8" id="KW-0325">Glycoprotein</keyword>
<evidence type="ECO:0000256" key="7">
    <source>
        <dbReference type="ARBA" id="ARBA00023170"/>
    </source>
</evidence>
<dbReference type="GeneID" id="116303556"/>
<evidence type="ECO:0000256" key="5">
    <source>
        <dbReference type="ARBA" id="ARBA00023040"/>
    </source>
</evidence>
<feature type="domain" description="G-protein coupled receptors family 1 profile" evidence="12">
    <location>
        <begin position="1"/>
        <end position="237"/>
    </location>
</feature>
<feature type="transmembrane region" description="Helical" evidence="11">
    <location>
        <begin position="38"/>
        <end position="66"/>
    </location>
</feature>
<dbReference type="InterPro" id="IPR017452">
    <property type="entry name" value="GPCR_Rhodpsn_7TM"/>
</dbReference>
<evidence type="ECO:0000313" key="13">
    <source>
        <dbReference type="Proteomes" id="UP000515163"/>
    </source>
</evidence>
<dbReference type="GO" id="GO:0005886">
    <property type="term" value="C:plasma membrane"/>
    <property type="evidence" value="ECO:0007669"/>
    <property type="project" value="UniProtKB-SubCell"/>
</dbReference>
<dbReference type="CDD" id="cd00637">
    <property type="entry name" value="7tm_classA_rhodopsin-like"/>
    <property type="match status" value="1"/>
</dbReference>
<accession>A0A6P8IQ05</accession>
<protein>
    <submittedName>
        <fullName evidence="14">Uncharacterized protein LOC116303556</fullName>
    </submittedName>
</protein>
<feature type="region of interest" description="Disordered" evidence="10">
    <location>
        <begin position="274"/>
        <end position="303"/>
    </location>
</feature>
<sequence length="303" mass="33879">MTITYLLITHLCVADIFGCVLDMPLILAQFVFNVQGKILHVISDINFVVCSAISLLNCLIINLMCLSRRDAFNILSDPVLTVPKLNIILPVIWTVCVSVSVSMGTAALLFGRKQWYLQSHTDVRNVGNSIIDIGSGIISVFCVLGTFLNMITSFCLALRKIKAHNAMLQRSMIQSRLDLERKMNLSALILTSAFLVSWMPWLIVRSLHLVTADVQSDIAAIVTAIIGINHCINPLVYAGTISELRREIGKFLKNSFKYPCSCWRRVVRQTRRTSVVSSKRMHPESTLHELSNVTTTKTTKTLK</sequence>
<name>A0A6P8IQ05_ACTTE</name>
<feature type="transmembrane region" description="Helical" evidence="11">
    <location>
        <begin position="87"/>
        <end position="110"/>
    </location>
</feature>
<dbReference type="PRINTS" id="PR00237">
    <property type="entry name" value="GPCRRHODOPSN"/>
</dbReference>
<evidence type="ECO:0000256" key="3">
    <source>
        <dbReference type="ARBA" id="ARBA00022692"/>
    </source>
</evidence>
<keyword evidence="2" id="KW-1003">Cell membrane</keyword>
<feature type="transmembrane region" description="Helical" evidence="11">
    <location>
        <begin position="218"/>
        <end position="238"/>
    </location>
</feature>